<protein>
    <submittedName>
        <fullName evidence="1">Uncharacterized protein</fullName>
    </submittedName>
</protein>
<dbReference type="AlphaFoldDB" id="X1C0P8"/>
<evidence type="ECO:0000313" key="1">
    <source>
        <dbReference type="EMBL" id="GAH01681.1"/>
    </source>
</evidence>
<organism evidence="1">
    <name type="scientific">marine sediment metagenome</name>
    <dbReference type="NCBI Taxonomy" id="412755"/>
    <lineage>
        <taxon>unclassified sequences</taxon>
        <taxon>metagenomes</taxon>
        <taxon>ecological metagenomes</taxon>
    </lineage>
</organism>
<proteinExistence type="predicted"/>
<gene>
    <name evidence="1" type="ORF">S01H4_51711</name>
</gene>
<name>X1C0P8_9ZZZZ</name>
<reference evidence="1" key="1">
    <citation type="journal article" date="2014" name="Front. Microbiol.">
        <title>High frequency of phylogenetically diverse reductive dehalogenase-homologous genes in deep subseafloor sedimentary metagenomes.</title>
        <authorList>
            <person name="Kawai M."/>
            <person name="Futagami T."/>
            <person name="Toyoda A."/>
            <person name="Takaki Y."/>
            <person name="Nishi S."/>
            <person name="Hori S."/>
            <person name="Arai W."/>
            <person name="Tsubouchi T."/>
            <person name="Morono Y."/>
            <person name="Uchiyama I."/>
            <person name="Ito T."/>
            <person name="Fujiyama A."/>
            <person name="Inagaki F."/>
            <person name="Takami H."/>
        </authorList>
    </citation>
    <scope>NUCLEOTIDE SEQUENCE</scope>
    <source>
        <strain evidence="1">Expedition CK06-06</strain>
    </source>
</reference>
<dbReference type="EMBL" id="BART01029476">
    <property type="protein sequence ID" value="GAH01681.1"/>
    <property type="molecule type" value="Genomic_DNA"/>
</dbReference>
<accession>X1C0P8</accession>
<comment type="caution">
    <text evidence="1">The sequence shown here is derived from an EMBL/GenBank/DDBJ whole genome shotgun (WGS) entry which is preliminary data.</text>
</comment>
<sequence>MPTEKNGLEIAFETKENVITFCYDKKQKLVYDVKNYFNLDGKISKRNS</sequence>